<dbReference type="AlphaFoldDB" id="A0A897N9T6"/>
<evidence type="ECO:0000259" key="1">
    <source>
        <dbReference type="Pfam" id="PF23993"/>
    </source>
</evidence>
<dbReference type="RefSeq" id="WP_229111246.1">
    <property type="nucleotide sequence ID" value="NZ_CP064788.1"/>
</dbReference>
<feature type="domain" description="DUF7311" evidence="1">
    <location>
        <begin position="1"/>
        <end position="151"/>
    </location>
</feature>
<dbReference type="InterPro" id="IPR055735">
    <property type="entry name" value="DUF7311"/>
</dbReference>
<sequence length="156" mass="16608">MIRYVIAVILAAALIAASLPAVESAATVRGECTVESNVAAIESAAEALVEQERLPPKGLMGTQRSVDLSFPSDSLTNAPVRHLELDRVDGENVTVARYRVEGGSTQTVTIDAPIVDESMNSPVDLGRPTGTVTYVLLLQREPPDGEPIVILTRTSR</sequence>
<proteinExistence type="predicted"/>
<dbReference type="KEGG" id="hds:HSR122_0679"/>
<keyword evidence="2" id="KW-0966">Cell projection</keyword>
<gene>
    <name evidence="2" type="ORF">HSR122_0679</name>
</gene>
<keyword evidence="3" id="KW-1185">Reference proteome</keyword>
<dbReference type="EMBL" id="CP064788">
    <property type="protein sequence ID" value="QSG08085.1"/>
    <property type="molecule type" value="Genomic_DNA"/>
</dbReference>
<dbReference type="GeneID" id="68851337"/>
<keyword evidence="2" id="KW-0969">Cilium</keyword>
<name>A0A897N9T6_9EURY</name>
<evidence type="ECO:0000313" key="3">
    <source>
        <dbReference type="Proteomes" id="UP000662973"/>
    </source>
</evidence>
<reference evidence="2 3" key="1">
    <citation type="submission" date="2020-11" db="EMBL/GenBank/DDBJ databases">
        <title>Carbohydrate-dependent, anaerobic sulfur respiration: A novel catabolism in halophilic archaea.</title>
        <authorList>
            <person name="Sorokin D.Y."/>
            <person name="Messina E."/>
            <person name="Smedile F."/>
            <person name="La Cono V."/>
            <person name="Hallsworth J.E."/>
            <person name="Yakimov M.M."/>
        </authorList>
    </citation>
    <scope>NUCLEOTIDE SEQUENCE [LARGE SCALE GENOMIC DNA]</scope>
    <source>
        <strain evidence="2 3">HSR12-2</strain>
    </source>
</reference>
<dbReference type="Pfam" id="PF23993">
    <property type="entry name" value="DUF7311"/>
    <property type="match status" value="1"/>
</dbReference>
<protein>
    <submittedName>
        <fullName evidence="2">Putative pilin/flagellin</fullName>
    </submittedName>
</protein>
<evidence type="ECO:0000313" key="2">
    <source>
        <dbReference type="EMBL" id="QSG08085.1"/>
    </source>
</evidence>
<accession>A0A897N9T6</accession>
<dbReference type="Proteomes" id="UP000662973">
    <property type="component" value="Chromosome"/>
</dbReference>
<keyword evidence="2" id="KW-0282">Flagellum</keyword>
<organism evidence="2 3">
    <name type="scientific">Halapricum desulfuricans</name>
    <dbReference type="NCBI Taxonomy" id="2841257"/>
    <lineage>
        <taxon>Archaea</taxon>
        <taxon>Methanobacteriati</taxon>
        <taxon>Methanobacteriota</taxon>
        <taxon>Stenosarchaea group</taxon>
        <taxon>Halobacteria</taxon>
        <taxon>Halobacteriales</taxon>
        <taxon>Haloarculaceae</taxon>
        <taxon>Halapricum</taxon>
    </lineage>
</organism>